<dbReference type="PROSITE" id="PS51270">
    <property type="entry name" value="ZF_CTCHY"/>
    <property type="match status" value="1"/>
</dbReference>
<keyword evidence="1" id="KW-0479">Metal-binding</keyword>
<dbReference type="Gramene" id="AET1Gv20368300.4">
    <property type="protein sequence ID" value="AET1Gv20368300.4"/>
    <property type="gene ID" value="AET1Gv20368300"/>
</dbReference>
<dbReference type="GO" id="GO:0006511">
    <property type="term" value="P:ubiquitin-dependent protein catabolic process"/>
    <property type="evidence" value="ECO:0007669"/>
    <property type="project" value="TreeGrafter"/>
</dbReference>
<dbReference type="EnsemblPlants" id="AET1Gv20368300.4">
    <property type="protein sequence ID" value="AET1Gv20368300.4"/>
    <property type="gene ID" value="AET1Gv20368300"/>
</dbReference>
<dbReference type="Proteomes" id="UP000015105">
    <property type="component" value="Chromosome 1D"/>
</dbReference>
<feature type="domain" description="CTCHY-type" evidence="3">
    <location>
        <begin position="29"/>
        <end position="94"/>
    </location>
</feature>
<keyword evidence="1" id="KW-0863">Zinc-finger</keyword>
<reference evidence="5" key="2">
    <citation type="journal article" date="2017" name="Nat. Plants">
        <title>The Aegilops tauschii genome reveals multiple impacts of transposons.</title>
        <authorList>
            <person name="Zhao G."/>
            <person name="Zou C."/>
            <person name="Li K."/>
            <person name="Wang K."/>
            <person name="Li T."/>
            <person name="Gao L."/>
            <person name="Zhang X."/>
            <person name="Wang H."/>
            <person name="Yang Z."/>
            <person name="Liu X."/>
            <person name="Jiang W."/>
            <person name="Mao L."/>
            <person name="Kong X."/>
            <person name="Jiao Y."/>
            <person name="Jia J."/>
        </authorList>
    </citation>
    <scope>NUCLEOTIDE SEQUENCE [LARGE SCALE GENOMIC DNA]</scope>
    <source>
        <strain evidence="5">cv. AL8/78</strain>
    </source>
</reference>
<dbReference type="PANTHER" id="PTHR21319:SF58">
    <property type="entry name" value="E3 UBIQUITIN-PROTEIN LIGASE RZFP34"/>
    <property type="match status" value="1"/>
</dbReference>
<reference evidence="4" key="4">
    <citation type="submission" date="2019-03" db="UniProtKB">
        <authorList>
            <consortium name="EnsemblPlants"/>
        </authorList>
    </citation>
    <scope>IDENTIFICATION</scope>
</reference>
<evidence type="ECO:0000259" key="2">
    <source>
        <dbReference type="PROSITE" id="PS51266"/>
    </source>
</evidence>
<feature type="domain" description="CHY-type" evidence="2">
    <location>
        <begin position="1"/>
        <end position="27"/>
    </location>
</feature>
<evidence type="ECO:0000256" key="1">
    <source>
        <dbReference type="PROSITE-ProRule" id="PRU00601"/>
    </source>
</evidence>
<dbReference type="AlphaFoldDB" id="A0A452YBT1"/>
<dbReference type="SUPFAM" id="SSF161245">
    <property type="entry name" value="Zinc hairpin stack"/>
    <property type="match status" value="1"/>
</dbReference>
<dbReference type="GO" id="GO:0005634">
    <property type="term" value="C:nucleus"/>
    <property type="evidence" value="ECO:0007669"/>
    <property type="project" value="TreeGrafter"/>
</dbReference>
<dbReference type="GO" id="GO:0016567">
    <property type="term" value="P:protein ubiquitination"/>
    <property type="evidence" value="ECO:0007669"/>
    <property type="project" value="TreeGrafter"/>
</dbReference>
<evidence type="ECO:0000259" key="3">
    <source>
        <dbReference type="PROSITE" id="PS51270"/>
    </source>
</evidence>
<dbReference type="PROSITE" id="PS51266">
    <property type="entry name" value="ZF_CHY"/>
    <property type="match status" value="1"/>
</dbReference>
<proteinExistence type="predicted"/>
<dbReference type="InterPro" id="IPR017921">
    <property type="entry name" value="Znf_CTCHY"/>
</dbReference>
<accession>A0A452YBT1</accession>
<dbReference type="GO" id="GO:0008270">
    <property type="term" value="F:zinc ion binding"/>
    <property type="evidence" value="ECO:0007669"/>
    <property type="project" value="UniProtKB-KW"/>
</dbReference>
<evidence type="ECO:0000313" key="5">
    <source>
        <dbReference type="Proteomes" id="UP000015105"/>
    </source>
</evidence>
<reference evidence="5" key="1">
    <citation type="journal article" date="2014" name="Science">
        <title>Ancient hybridizations among the ancestral genomes of bread wheat.</title>
        <authorList>
            <consortium name="International Wheat Genome Sequencing Consortium,"/>
            <person name="Marcussen T."/>
            <person name="Sandve S.R."/>
            <person name="Heier L."/>
            <person name="Spannagl M."/>
            <person name="Pfeifer M."/>
            <person name="Jakobsen K.S."/>
            <person name="Wulff B.B."/>
            <person name="Steuernagel B."/>
            <person name="Mayer K.F."/>
            <person name="Olsen O.A."/>
        </authorList>
    </citation>
    <scope>NUCLEOTIDE SEQUENCE [LARGE SCALE GENOMIC DNA]</scope>
    <source>
        <strain evidence="5">cv. AL8/78</strain>
    </source>
</reference>
<name>A0A452YBT1_AEGTS</name>
<keyword evidence="1" id="KW-0862">Zinc</keyword>
<sequence>RHEISKVICSLCNKEQDVQQNCSGCGACMGKYFCEKCNFFDDDISKKQYHCDGCGICRTGGIDNFFHCEKCGVLLQQCFEGLSSLCGTSNASQLPCLLRGTYLTRPWTSAYCTAGTRSIWNA</sequence>
<dbReference type="InterPro" id="IPR008913">
    <property type="entry name" value="Znf_CHY"/>
</dbReference>
<organism evidence="4 5">
    <name type="scientific">Aegilops tauschii subsp. strangulata</name>
    <name type="common">Goatgrass</name>
    <dbReference type="NCBI Taxonomy" id="200361"/>
    <lineage>
        <taxon>Eukaryota</taxon>
        <taxon>Viridiplantae</taxon>
        <taxon>Streptophyta</taxon>
        <taxon>Embryophyta</taxon>
        <taxon>Tracheophyta</taxon>
        <taxon>Spermatophyta</taxon>
        <taxon>Magnoliopsida</taxon>
        <taxon>Liliopsida</taxon>
        <taxon>Poales</taxon>
        <taxon>Poaceae</taxon>
        <taxon>BOP clade</taxon>
        <taxon>Pooideae</taxon>
        <taxon>Triticodae</taxon>
        <taxon>Triticeae</taxon>
        <taxon>Triticinae</taxon>
        <taxon>Aegilops</taxon>
    </lineage>
</organism>
<reference evidence="4" key="3">
    <citation type="journal article" date="2017" name="Nature">
        <title>Genome sequence of the progenitor of the wheat D genome Aegilops tauschii.</title>
        <authorList>
            <person name="Luo M.C."/>
            <person name="Gu Y.Q."/>
            <person name="Puiu D."/>
            <person name="Wang H."/>
            <person name="Twardziok S.O."/>
            <person name="Deal K.R."/>
            <person name="Huo N."/>
            <person name="Zhu T."/>
            <person name="Wang L."/>
            <person name="Wang Y."/>
            <person name="McGuire P.E."/>
            <person name="Liu S."/>
            <person name="Long H."/>
            <person name="Ramasamy R.K."/>
            <person name="Rodriguez J.C."/>
            <person name="Van S.L."/>
            <person name="Yuan L."/>
            <person name="Wang Z."/>
            <person name="Xia Z."/>
            <person name="Xiao L."/>
            <person name="Anderson O.D."/>
            <person name="Ouyang S."/>
            <person name="Liang Y."/>
            <person name="Zimin A.V."/>
            <person name="Pertea G."/>
            <person name="Qi P."/>
            <person name="Bennetzen J.L."/>
            <person name="Dai X."/>
            <person name="Dawson M.W."/>
            <person name="Muller H.G."/>
            <person name="Kugler K."/>
            <person name="Rivarola-Duarte L."/>
            <person name="Spannagl M."/>
            <person name="Mayer K.F.X."/>
            <person name="Lu F.H."/>
            <person name="Bevan M.W."/>
            <person name="Leroy P."/>
            <person name="Li P."/>
            <person name="You F.M."/>
            <person name="Sun Q."/>
            <person name="Liu Z."/>
            <person name="Lyons E."/>
            <person name="Wicker T."/>
            <person name="Salzberg S.L."/>
            <person name="Devos K.M."/>
            <person name="Dvorak J."/>
        </authorList>
    </citation>
    <scope>NUCLEOTIDE SEQUENCE [LARGE SCALE GENOMIC DNA]</scope>
    <source>
        <strain evidence="4">cv. AL8/78</strain>
    </source>
</reference>
<dbReference type="GO" id="GO:0061630">
    <property type="term" value="F:ubiquitin protein ligase activity"/>
    <property type="evidence" value="ECO:0007669"/>
    <property type="project" value="TreeGrafter"/>
</dbReference>
<evidence type="ECO:0008006" key="6">
    <source>
        <dbReference type="Google" id="ProtNLM"/>
    </source>
</evidence>
<protein>
    <recommendedName>
        <fullName evidence="6">CTCHY-type domain-containing protein</fullName>
    </recommendedName>
</protein>
<keyword evidence="5" id="KW-1185">Reference proteome</keyword>
<dbReference type="PANTHER" id="PTHR21319">
    <property type="entry name" value="RING FINGER AND CHY ZINC FINGER DOMAIN-CONTAINING PROTEIN 1"/>
    <property type="match status" value="1"/>
</dbReference>
<evidence type="ECO:0000313" key="4">
    <source>
        <dbReference type="EnsemblPlants" id="AET1Gv20368300.4"/>
    </source>
</evidence>
<reference evidence="4" key="5">
    <citation type="journal article" date="2021" name="G3 (Bethesda)">
        <title>Aegilops tauschii genome assembly Aet v5.0 features greater sequence contiguity and improved annotation.</title>
        <authorList>
            <person name="Wang L."/>
            <person name="Zhu T."/>
            <person name="Rodriguez J.C."/>
            <person name="Deal K.R."/>
            <person name="Dubcovsky J."/>
            <person name="McGuire P.E."/>
            <person name="Lux T."/>
            <person name="Spannagl M."/>
            <person name="Mayer K.F.X."/>
            <person name="Baldrich P."/>
            <person name="Meyers B.C."/>
            <person name="Huo N."/>
            <person name="Gu Y.Q."/>
            <person name="Zhou H."/>
            <person name="Devos K.M."/>
            <person name="Bennetzen J.L."/>
            <person name="Unver T."/>
            <person name="Budak H."/>
            <person name="Gulick P.J."/>
            <person name="Galiba G."/>
            <person name="Kalapos B."/>
            <person name="Nelson D.R."/>
            <person name="Li P."/>
            <person name="You F.M."/>
            <person name="Luo M.C."/>
            <person name="Dvorak J."/>
        </authorList>
    </citation>
    <scope>NUCLEOTIDE SEQUENCE [LARGE SCALE GENOMIC DNA]</scope>
    <source>
        <strain evidence="4">cv. AL8/78</strain>
    </source>
</reference>
<dbReference type="InterPro" id="IPR037275">
    <property type="entry name" value="Znf_CTCHY_sf"/>
</dbReference>